<reference evidence="5 6" key="1">
    <citation type="submission" date="2013-08" db="EMBL/GenBank/DDBJ databases">
        <title>Genome sequencing of Cellulomonas bogoriensis 69B4.</title>
        <authorList>
            <person name="Chen F."/>
            <person name="Li Y."/>
            <person name="Wang G."/>
        </authorList>
    </citation>
    <scope>NUCLEOTIDE SEQUENCE [LARGE SCALE GENOMIC DNA]</scope>
    <source>
        <strain evidence="5 6">69B4</strain>
    </source>
</reference>
<gene>
    <name evidence="5" type="ORF">N869_00465</name>
</gene>
<sequence length="339" mass="35557">MSTLPSRPTLLDLARAASVSRATAARVMAGESTVRADLAQRVHAAAEQLGYRTNQAARALRRGRAGAVALVAAPGNDMDGLLGPFVGTPLQAASKSLLRAGLLPVLLFDDGSQIEPLVRHLSSAHVDAAIVILQGETELIFRHLEEVPIPLVFIGNPTGELDDGRVYVACDAYGGSRQATRAMLTAGRRRIAHIAGPSYYLPATRRAEGFRDELAEWGLAPGPTVRGNFDLPSGAAAMAQILRRSPDLDGVFAASDLMAVGALRVLEAAGRRVPDDVSVVGFDDTVVAATASPPLTTVRQPFAEMGVQAASLVIEMLEGDTTAGAPVMLPTTLTLRESV</sequence>
<evidence type="ECO:0000259" key="4">
    <source>
        <dbReference type="PROSITE" id="PS50932"/>
    </source>
</evidence>
<keyword evidence="6" id="KW-1185">Reference proteome</keyword>
<name>A0A0A0BYD7_9CELL</name>
<dbReference type="GO" id="GO:0000976">
    <property type="term" value="F:transcription cis-regulatory region binding"/>
    <property type="evidence" value="ECO:0007669"/>
    <property type="project" value="TreeGrafter"/>
</dbReference>
<dbReference type="InterPro" id="IPR046335">
    <property type="entry name" value="LacI/GalR-like_sensor"/>
</dbReference>
<dbReference type="Pfam" id="PF13377">
    <property type="entry name" value="Peripla_BP_3"/>
    <property type="match status" value="1"/>
</dbReference>
<dbReference type="RefSeq" id="WP_035060355.1">
    <property type="nucleotide sequence ID" value="NZ_AXCZ01000080.1"/>
</dbReference>
<dbReference type="InterPro" id="IPR010982">
    <property type="entry name" value="Lambda_DNA-bd_dom_sf"/>
</dbReference>
<dbReference type="CDD" id="cd01392">
    <property type="entry name" value="HTH_LacI"/>
    <property type="match status" value="1"/>
</dbReference>
<dbReference type="InterPro" id="IPR028082">
    <property type="entry name" value="Peripla_BP_I"/>
</dbReference>
<dbReference type="PROSITE" id="PS00356">
    <property type="entry name" value="HTH_LACI_1"/>
    <property type="match status" value="1"/>
</dbReference>
<comment type="caution">
    <text evidence="5">The sequence shown here is derived from an EMBL/GenBank/DDBJ whole genome shotgun (WGS) entry which is preliminary data.</text>
</comment>
<evidence type="ECO:0000256" key="3">
    <source>
        <dbReference type="ARBA" id="ARBA00023163"/>
    </source>
</evidence>
<dbReference type="Gene3D" id="1.10.260.40">
    <property type="entry name" value="lambda repressor-like DNA-binding domains"/>
    <property type="match status" value="1"/>
</dbReference>
<dbReference type="SMART" id="SM00354">
    <property type="entry name" value="HTH_LACI"/>
    <property type="match status" value="1"/>
</dbReference>
<dbReference type="CDD" id="cd06267">
    <property type="entry name" value="PBP1_LacI_sugar_binding-like"/>
    <property type="match status" value="1"/>
</dbReference>
<dbReference type="Gene3D" id="3.40.50.2300">
    <property type="match status" value="2"/>
</dbReference>
<dbReference type="EMBL" id="AXCZ01000080">
    <property type="protein sequence ID" value="KGM12941.1"/>
    <property type="molecule type" value="Genomic_DNA"/>
</dbReference>
<keyword evidence="2" id="KW-0238">DNA-binding</keyword>
<dbReference type="PROSITE" id="PS50932">
    <property type="entry name" value="HTH_LACI_2"/>
    <property type="match status" value="1"/>
</dbReference>
<evidence type="ECO:0000313" key="5">
    <source>
        <dbReference type="EMBL" id="KGM12941.1"/>
    </source>
</evidence>
<dbReference type="Proteomes" id="UP000054314">
    <property type="component" value="Unassembled WGS sequence"/>
</dbReference>
<organism evidence="5 6">
    <name type="scientific">Cellulomonas bogoriensis 69B4 = DSM 16987</name>
    <dbReference type="NCBI Taxonomy" id="1386082"/>
    <lineage>
        <taxon>Bacteria</taxon>
        <taxon>Bacillati</taxon>
        <taxon>Actinomycetota</taxon>
        <taxon>Actinomycetes</taxon>
        <taxon>Micrococcales</taxon>
        <taxon>Cellulomonadaceae</taxon>
        <taxon>Cellulomonas</taxon>
    </lineage>
</organism>
<keyword evidence="3" id="KW-0804">Transcription</keyword>
<dbReference type="OrthoDB" id="4268837at2"/>
<accession>A0A0A0BYD7</accession>
<dbReference type="PANTHER" id="PTHR30146:SF109">
    <property type="entry name" value="HTH-TYPE TRANSCRIPTIONAL REGULATOR GALS"/>
    <property type="match status" value="1"/>
</dbReference>
<dbReference type="PANTHER" id="PTHR30146">
    <property type="entry name" value="LACI-RELATED TRANSCRIPTIONAL REPRESSOR"/>
    <property type="match status" value="1"/>
</dbReference>
<evidence type="ECO:0000256" key="1">
    <source>
        <dbReference type="ARBA" id="ARBA00023015"/>
    </source>
</evidence>
<dbReference type="SUPFAM" id="SSF47413">
    <property type="entry name" value="lambda repressor-like DNA-binding domains"/>
    <property type="match status" value="1"/>
</dbReference>
<dbReference type="SUPFAM" id="SSF53822">
    <property type="entry name" value="Periplasmic binding protein-like I"/>
    <property type="match status" value="1"/>
</dbReference>
<evidence type="ECO:0000256" key="2">
    <source>
        <dbReference type="ARBA" id="ARBA00023125"/>
    </source>
</evidence>
<feature type="domain" description="HTH lacI-type" evidence="4">
    <location>
        <begin position="8"/>
        <end position="62"/>
    </location>
</feature>
<dbReference type="InterPro" id="IPR000843">
    <property type="entry name" value="HTH_LacI"/>
</dbReference>
<keyword evidence="1" id="KW-0805">Transcription regulation</keyword>
<dbReference type="Pfam" id="PF00356">
    <property type="entry name" value="LacI"/>
    <property type="match status" value="1"/>
</dbReference>
<protein>
    <submittedName>
        <fullName evidence="5">LacI family transcriptional regulator</fullName>
    </submittedName>
</protein>
<evidence type="ECO:0000313" key="6">
    <source>
        <dbReference type="Proteomes" id="UP000054314"/>
    </source>
</evidence>
<dbReference type="GO" id="GO:0003700">
    <property type="term" value="F:DNA-binding transcription factor activity"/>
    <property type="evidence" value="ECO:0007669"/>
    <property type="project" value="TreeGrafter"/>
</dbReference>
<dbReference type="AlphaFoldDB" id="A0A0A0BYD7"/>
<proteinExistence type="predicted"/>